<dbReference type="SUPFAM" id="SSF75169">
    <property type="entry name" value="DsrEFH-like"/>
    <property type="match status" value="1"/>
</dbReference>
<dbReference type="Proteomes" id="UP000427769">
    <property type="component" value="Chromosome"/>
</dbReference>
<dbReference type="InterPro" id="IPR003787">
    <property type="entry name" value="Sulphur_relay_DsrE/F-like"/>
</dbReference>
<dbReference type="RefSeq" id="WP_155305645.1">
    <property type="nucleotide sequence ID" value="NZ_AP021875.1"/>
</dbReference>
<reference evidence="1 2" key="1">
    <citation type="submission" date="2019-11" db="EMBL/GenBank/DDBJ databases">
        <title>Comparative genomics of hydrocarbon-degrading Desulfosarcina strains.</title>
        <authorList>
            <person name="Watanabe M."/>
            <person name="Kojima H."/>
            <person name="Fukui M."/>
        </authorList>
    </citation>
    <scope>NUCLEOTIDE SEQUENCE [LARGE SCALE GENOMIC DNA]</scope>
    <source>
        <strain evidence="1 2">PP31</strain>
    </source>
</reference>
<sequence>MSEKEEKILYVSTHGDENLDKATVPFVLANAALAMDTQATVVLQTNAVVFAKKGFADTVPASGGFPPMKKLLADFIEQGGTIWVCGPCIKARGISPDDLIEEATIMAGAQLNIAAIEADAVFVY</sequence>
<dbReference type="KEGG" id="dwd:DSCW_42570"/>
<organism evidence="1 2">
    <name type="scientific">Desulfosarcina widdelii</name>
    <dbReference type="NCBI Taxonomy" id="947919"/>
    <lineage>
        <taxon>Bacteria</taxon>
        <taxon>Pseudomonadati</taxon>
        <taxon>Thermodesulfobacteriota</taxon>
        <taxon>Desulfobacteria</taxon>
        <taxon>Desulfobacterales</taxon>
        <taxon>Desulfosarcinaceae</taxon>
        <taxon>Desulfosarcina</taxon>
    </lineage>
</organism>
<dbReference type="Pfam" id="PF02635">
    <property type="entry name" value="DsrE"/>
    <property type="match status" value="1"/>
</dbReference>
<gene>
    <name evidence="1" type="ORF">DSCW_42570</name>
</gene>
<dbReference type="EMBL" id="AP021875">
    <property type="protein sequence ID" value="BBO76840.1"/>
    <property type="molecule type" value="Genomic_DNA"/>
</dbReference>
<dbReference type="OrthoDB" id="9812053at2"/>
<accession>A0A5K7Z7X1</accession>
<evidence type="ECO:0000313" key="2">
    <source>
        <dbReference type="Proteomes" id="UP000427769"/>
    </source>
</evidence>
<protein>
    <submittedName>
        <fullName evidence="1">Uncharacterized protein</fullName>
    </submittedName>
</protein>
<dbReference type="AlphaFoldDB" id="A0A5K7Z7X1"/>
<name>A0A5K7Z7X1_9BACT</name>
<keyword evidence="2" id="KW-1185">Reference proteome</keyword>
<dbReference type="Gene3D" id="3.40.1260.10">
    <property type="entry name" value="DsrEFH-like"/>
    <property type="match status" value="1"/>
</dbReference>
<dbReference type="InterPro" id="IPR027396">
    <property type="entry name" value="DsrEFH-like"/>
</dbReference>
<evidence type="ECO:0000313" key="1">
    <source>
        <dbReference type="EMBL" id="BBO76840.1"/>
    </source>
</evidence>
<proteinExistence type="predicted"/>